<dbReference type="InterPro" id="IPR036259">
    <property type="entry name" value="MFS_trans_sf"/>
</dbReference>
<name>A0ABW4MXD9_9CAUL</name>
<reference evidence="6" key="1">
    <citation type="journal article" date="2019" name="Int. J. Syst. Evol. Microbiol.">
        <title>The Global Catalogue of Microorganisms (GCM) 10K type strain sequencing project: providing services to taxonomists for standard genome sequencing and annotation.</title>
        <authorList>
            <consortium name="The Broad Institute Genomics Platform"/>
            <consortium name="The Broad Institute Genome Sequencing Center for Infectious Disease"/>
            <person name="Wu L."/>
            <person name="Ma J."/>
        </authorList>
    </citation>
    <scope>NUCLEOTIDE SEQUENCE [LARGE SCALE GENOMIC DNA]</scope>
    <source>
        <strain evidence="6">DFY28</strain>
    </source>
</reference>
<accession>A0ABW4MXD9</accession>
<gene>
    <name evidence="5" type="ORF">ACFSC0_03125</name>
</gene>
<dbReference type="SUPFAM" id="SSF103473">
    <property type="entry name" value="MFS general substrate transporter"/>
    <property type="match status" value="1"/>
</dbReference>
<keyword evidence="1 4" id="KW-0812">Transmembrane</keyword>
<comment type="caution">
    <text evidence="5">The sequence shown here is derived from an EMBL/GenBank/DDBJ whole genome shotgun (WGS) entry which is preliminary data.</text>
</comment>
<evidence type="ECO:0000256" key="2">
    <source>
        <dbReference type="ARBA" id="ARBA00022989"/>
    </source>
</evidence>
<dbReference type="PANTHER" id="PTHR23530:SF1">
    <property type="entry name" value="PERMEASE, MAJOR FACILITATOR SUPERFAMILY-RELATED"/>
    <property type="match status" value="1"/>
</dbReference>
<dbReference type="InterPro" id="IPR053160">
    <property type="entry name" value="MFS_DHA3_Transporter"/>
</dbReference>
<evidence type="ECO:0000313" key="5">
    <source>
        <dbReference type="EMBL" id="MFD1782374.1"/>
    </source>
</evidence>
<dbReference type="InterPro" id="IPR011701">
    <property type="entry name" value="MFS"/>
</dbReference>
<keyword evidence="3 4" id="KW-0472">Membrane</keyword>
<keyword evidence="2 4" id="KW-1133">Transmembrane helix</keyword>
<feature type="transmembrane region" description="Helical" evidence="4">
    <location>
        <begin position="9"/>
        <end position="29"/>
    </location>
</feature>
<dbReference type="RefSeq" id="WP_377280569.1">
    <property type="nucleotide sequence ID" value="NZ_JBHRSI010000001.1"/>
</dbReference>
<evidence type="ECO:0000313" key="6">
    <source>
        <dbReference type="Proteomes" id="UP001597237"/>
    </source>
</evidence>
<evidence type="ECO:0000256" key="1">
    <source>
        <dbReference type="ARBA" id="ARBA00022692"/>
    </source>
</evidence>
<feature type="transmembrane region" description="Helical" evidence="4">
    <location>
        <begin position="200"/>
        <end position="222"/>
    </location>
</feature>
<dbReference type="PANTHER" id="PTHR23530">
    <property type="entry name" value="TRANSPORT PROTEIN-RELATED"/>
    <property type="match status" value="1"/>
</dbReference>
<dbReference type="EMBL" id="JBHUEY010000001">
    <property type="protein sequence ID" value="MFD1782374.1"/>
    <property type="molecule type" value="Genomic_DNA"/>
</dbReference>
<feature type="transmembrane region" description="Helical" evidence="4">
    <location>
        <begin position="234"/>
        <end position="254"/>
    </location>
</feature>
<keyword evidence="6" id="KW-1185">Reference proteome</keyword>
<proteinExistence type="predicted"/>
<sequence>MNAFLAKIYALRFFDAFVLIYPLYAVMFVDKGVSPLELSTIMTAWSAATIVLHGPAGVAADHWSRRWILCLAQVARCGGFLVWLAWPSFWGFLIGLALWGVKSAFTTGTYEAVVYDELRSVGREGEYAKVIGRAHAVQAAGVLLASLGAAGAIRFGYPLVLWLSVASGAVAAGCAAILPRAPKLAEVHVGGFAAAVAETLGNRTVLGFMIPLLLATGLGGVLQDYGPVIVQDAGLTAAQIALYMTALSAMKLIASAFAHRWRRLPAGWFGYGFLAQAALLGLVAAFLTPVTAWLLIVMAGVFKTMEINLEARMQDASPSAVRATMGSLRALGASAVFGGAVMGVGALAQASSYRFGLAALAVALAACGAAVVLARAARSRLEASGA</sequence>
<organism evidence="5 6">
    <name type="scientific">Phenylobacterium terrae</name>
    <dbReference type="NCBI Taxonomy" id="2665495"/>
    <lineage>
        <taxon>Bacteria</taxon>
        <taxon>Pseudomonadati</taxon>
        <taxon>Pseudomonadota</taxon>
        <taxon>Alphaproteobacteria</taxon>
        <taxon>Caulobacterales</taxon>
        <taxon>Caulobacteraceae</taxon>
        <taxon>Phenylobacterium</taxon>
    </lineage>
</organism>
<feature type="transmembrane region" description="Helical" evidence="4">
    <location>
        <begin position="330"/>
        <end position="349"/>
    </location>
</feature>
<feature type="transmembrane region" description="Helical" evidence="4">
    <location>
        <begin position="41"/>
        <end position="60"/>
    </location>
</feature>
<evidence type="ECO:0000256" key="3">
    <source>
        <dbReference type="ARBA" id="ARBA00023136"/>
    </source>
</evidence>
<evidence type="ECO:0000256" key="4">
    <source>
        <dbReference type="SAM" id="Phobius"/>
    </source>
</evidence>
<feature type="transmembrane region" description="Helical" evidence="4">
    <location>
        <begin position="355"/>
        <end position="374"/>
    </location>
</feature>
<dbReference type="Pfam" id="PF07690">
    <property type="entry name" value="MFS_1"/>
    <property type="match status" value="1"/>
</dbReference>
<feature type="transmembrane region" description="Helical" evidence="4">
    <location>
        <begin position="159"/>
        <end position="179"/>
    </location>
</feature>
<protein>
    <submittedName>
        <fullName evidence="5">MFS transporter</fullName>
    </submittedName>
</protein>
<dbReference type="Proteomes" id="UP001597237">
    <property type="component" value="Unassembled WGS sequence"/>
</dbReference>
<dbReference type="Gene3D" id="1.20.1250.20">
    <property type="entry name" value="MFS general substrate transporter like domains"/>
    <property type="match status" value="1"/>
</dbReference>